<dbReference type="EMBL" id="WNZW01000009">
    <property type="protein sequence ID" value="MUG47092.1"/>
    <property type="molecule type" value="Genomic_DNA"/>
</dbReference>
<dbReference type="GO" id="GO:0016829">
    <property type="term" value="F:lyase activity"/>
    <property type="evidence" value="ECO:0007669"/>
    <property type="project" value="UniProtKB-KW"/>
</dbReference>
<dbReference type="FunFam" id="3.20.20.70:FF:000006">
    <property type="entry name" value="Imidazole glycerol phosphate synthase subunit HisF"/>
    <property type="match status" value="1"/>
</dbReference>
<evidence type="ECO:0000313" key="15">
    <source>
        <dbReference type="EMBL" id="WHX49263.1"/>
    </source>
</evidence>
<comment type="subunit">
    <text evidence="4 11">Heterodimer of HisH and HisF.</text>
</comment>
<comment type="subcellular location">
    <subcellularLocation>
        <location evidence="1 11">Cytoplasm</location>
    </subcellularLocation>
</comment>
<protein>
    <recommendedName>
        <fullName evidence="11">Imidazole glycerol phosphate synthase subunit HisF</fullName>
        <ecNumber evidence="11">4.3.2.10</ecNumber>
    </recommendedName>
    <alternativeName>
        <fullName evidence="11">IGP synthase cyclase subunit</fullName>
    </alternativeName>
    <alternativeName>
        <fullName evidence="11">IGP synthase subunit HisF</fullName>
    </alternativeName>
    <alternativeName>
        <fullName evidence="11">ImGP synthase subunit HisF</fullName>
        <shortName evidence="11">IGPS subunit HisF</shortName>
    </alternativeName>
</protein>
<dbReference type="SUPFAM" id="SSF51366">
    <property type="entry name" value="Ribulose-phoshate binding barrel"/>
    <property type="match status" value="1"/>
</dbReference>
<dbReference type="HAMAP" id="MF_01013">
    <property type="entry name" value="HisF"/>
    <property type="match status" value="1"/>
</dbReference>
<reference evidence="13 17" key="2">
    <citation type="submission" date="2021-03" db="EMBL/GenBank/DDBJ databases">
        <title>Antimicrobial resistance genes in bacteria isolated from Japanese honey, and their potential for conferring macrolide and lincosamide resistance in the American foulbrood pathogen Paenibacillus larvae.</title>
        <authorList>
            <person name="Okamoto M."/>
            <person name="Kumagai M."/>
            <person name="Kanamori H."/>
            <person name="Takamatsu D."/>
        </authorList>
    </citation>
    <scope>NUCLEOTIDE SEQUENCE [LARGE SCALE GENOMIC DNA]</scope>
    <source>
        <strain evidence="13 17">J15TS10</strain>
    </source>
</reference>
<evidence type="ECO:0000313" key="17">
    <source>
        <dbReference type="Proteomes" id="UP000681290"/>
    </source>
</evidence>
<dbReference type="PANTHER" id="PTHR21235">
    <property type="entry name" value="IMIDAZOLE GLYCEROL PHOSPHATE SYNTHASE SUBUNIT HISF/H IGP SYNTHASE SUBUNIT HISF/H"/>
    <property type="match status" value="1"/>
</dbReference>
<comment type="similarity">
    <text evidence="3 11 12">Belongs to the HisA/HisF family.</text>
</comment>
<dbReference type="InterPro" id="IPR013785">
    <property type="entry name" value="Aldolase_TIM"/>
</dbReference>
<proteinExistence type="inferred from homology"/>
<evidence type="ECO:0000256" key="4">
    <source>
        <dbReference type="ARBA" id="ARBA00011152"/>
    </source>
</evidence>
<dbReference type="GO" id="GO:0005737">
    <property type="term" value="C:cytoplasm"/>
    <property type="evidence" value="ECO:0007669"/>
    <property type="project" value="UniProtKB-SubCell"/>
</dbReference>
<evidence type="ECO:0000256" key="10">
    <source>
        <dbReference type="ARBA" id="ARBA00047838"/>
    </source>
</evidence>
<feature type="active site" evidence="11">
    <location>
        <position position="130"/>
    </location>
</feature>
<evidence type="ECO:0000256" key="1">
    <source>
        <dbReference type="ARBA" id="ARBA00004496"/>
    </source>
</evidence>
<keyword evidence="7 11" id="KW-0368">Histidine biosynthesis</keyword>
<feature type="active site" evidence="11">
    <location>
        <position position="11"/>
    </location>
</feature>
<dbReference type="GO" id="GO:0000105">
    <property type="term" value="P:L-histidine biosynthetic process"/>
    <property type="evidence" value="ECO:0007669"/>
    <property type="project" value="UniProtKB-UniRule"/>
</dbReference>
<evidence type="ECO:0000256" key="7">
    <source>
        <dbReference type="ARBA" id="ARBA00023102"/>
    </source>
</evidence>
<dbReference type="KEGG" id="pwn:QNH46_00790"/>
<keyword evidence="5 11" id="KW-0963">Cytoplasm</keyword>
<keyword evidence="6 11" id="KW-0028">Amino-acid biosynthesis</keyword>
<evidence type="ECO:0000256" key="2">
    <source>
        <dbReference type="ARBA" id="ARBA00005091"/>
    </source>
</evidence>
<dbReference type="InterPro" id="IPR011060">
    <property type="entry name" value="RibuloseP-bd_barrel"/>
</dbReference>
<reference evidence="14 16" key="1">
    <citation type="submission" date="2019-11" db="EMBL/GenBank/DDBJ databases">
        <title>Draft genome sequences of five Paenibacillus species of dairy origin.</title>
        <authorList>
            <person name="Olajide A.M."/>
            <person name="Chen S."/>
            <person name="Lapointe G."/>
        </authorList>
    </citation>
    <scope>NUCLEOTIDE SEQUENCE [LARGE SCALE GENOMIC DNA]</scope>
    <source>
        <strain evidence="14 16">12CR55</strain>
    </source>
</reference>
<dbReference type="Gene3D" id="3.20.20.70">
    <property type="entry name" value="Aldolase class I"/>
    <property type="match status" value="1"/>
</dbReference>
<evidence type="ECO:0000256" key="9">
    <source>
        <dbReference type="ARBA" id="ARBA00025475"/>
    </source>
</evidence>
<dbReference type="OrthoDB" id="9781903at2"/>
<comment type="pathway">
    <text evidence="2 11">Amino-acid biosynthesis; L-histidine biosynthesis; L-histidine from 5-phospho-alpha-D-ribose 1-diphosphate: step 5/9.</text>
</comment>
<dbReference type="Proteomes" id="UP001177943">
    <property type="component" value="Chromosome"/>
</dbReference>
<evidence type="ECO:0000313" key="14">
    <source>
        <dbReference type="EMBL" id="MUG47092.1"/>
    </source>
</evidence>
<dbReference type="InterPro" id="IPR006062">
    <property type="entry name" value="His_biosynth"/>
</dbReference>
<dbReference type="EC" id="4.3.2.10" evidence="11"/>
<evidence type="ECO:0000256" key="3">
    <source>
        <dbReference type="ARBA" id="ARBA00009667"/>
    </source>
</evidence>
<dbReference type="EMBL" id="CP126084">
    <property type="protein sequence ID" value="WHX49263.1"/>
    <property type="molecule type" value="Genomic_DNA"/>
</dbReference>
<reference evidence="15" key="3">
    <citation type="submission" date="2023-05" db="EMBL/GenBank/DDBJ databases">
        <title>Comparative genomics of Bacillaceae isolates and their secondary metabolite potential.</title>
        <authorList>
            <person name="Song L."/>
            <person name="Nielsen L.J."/>
            <person name="Mohite O."/>
            <person name="Xu X."/>
            <person name="Weber T."/>
            <person name="Kovacs A.T."/>
        </authorList>
    </citation>
    <scope>NUCLEOTIDE SEQUENCE</scope>
    <source>
        <strain evidence="15">B2_4</strain>
    </source>
</reference>
<keyword evidence="17" id="KW-1185">Reference proteome</keyword>
<dbReference type="GO" id="GO:0000107">
    <property type="term" value="F:imidazoleglycerol-phosphate synthase activity"/>
    <property type="evidence" value="ECO:0007669"/>
    <property type="project" value="UniProtKB-UniRule"/>
</dbReference>
<dbReference type="Proteomes" id="UP000447876">
    <property type="component" value="Unassembled WGS sequence"/>
</dbReference>
<dbReference type="InterPro" id="IPR004651">
    <property type="entry name" value="HisF"/>
</dbReference>
<evidence type="ECO:0000256" key="12">
    <source>
        <dbReference type="RuleBase" id="RU003657"/>
    </source>
</evidence>
<evidence type="ECO:0000313" key="16">
    <source>
        <dbReference type="Proteomes" id="UP000447876"/>
    </source>
</evidence>
<evidence type="ECO:0000256" key="8">
    <source>
        <dbReference type="ARBA" id="ARBA00023239"/>
    </source>
</evidence>
<comment type="function">
    <text evidence="9 11">IGPS catalyzes the conversion of PRFAR and glutamine to IGP, AICAR and glutamate. The HisF subunit catalyzes the cyclization activity that produces IGP and AICAR from PRFAR using the ammonia provided by the HisH subunit.</text>
</comment>
<accession>A0A7X2Z3Z5</accession>
<organism evidence="14 16">
    <name type="scientific">Paenibacillus woosongensis</name>
    <dbReference type="NCBI Taxonomy" id="307580"/>
    <lineage>
        <taxon>Bacteria</taxon>
        <taxon>Bacillati</taxon>
        <taxon>Bacillota</taxon>
        <taxon>Bacilli</taxon>
        <taxon>Bacillales</taxon>
        <taxon>Paenibacillaceae</taxon>
        <taxon>Paenibacillus</taxon>
    </lineage>
</organism>
<evidence type="ECO:0000256" key="6">
    <source>
        <dbReference type="ARBA" id="ARBA00022605"/>
    </source>
</evidence>
<dbReference type="UniPathway" id="UPA00031">
    <property type="reaction ID" value="UER00010"/>
</dbReference>
<evidence type="ECO:0000313" key="13">
    <source>
        <dbReference type="EMBL" id="GIP60899.1"/>
    </source>
</evidence>
<dbReference type="Pfam" id="PF00977">
    <property type="entry name" value="His_biosynth"/>
    <property type="match status" value="1"/>
</dbReference>
<dbReference type="RefSeq" id="WP_155612469.1">
    <property type="nucleotide sequence ID" value="NZ_BOSM01000012.1"/>
</dbReference>
<dbReference type="AlphaFoldDB" id="A0A7X2Z3Z5"/>
<dbReference type="EMBL" id="BOSM01000012">
    <property type="protein sequence ID" value="GIP60899.1"/>
    <property type="molecule type" value="Genomic_DNA"/>
</dbReference>
<comment type="catalytic activity">
    <reaction evidence="10 11">
        <text>5-[(5-phospho-1-deoxy-D-ribulos-1-ylimino)methylamino]-1-(5-phospho-beta-D-ribosyl)imidazole-4-carboxamide + L-glutamine = D-erythro-1-(imidazol-4-yl)glycerol 3-phosphate + 5-amino-1-(5-phospho-beta-D-ribosyl)imidazole-4-carboxamide + L-glutamate + H(+)</text>
        <dbReference type="Rhea" id="RHEA:24793"/>
        <dbReference type="ChEBI" id="CHEBI:15378"/>
        <dbReference type="ChEBI" id="CHEBI:29985"/>
        <dbReference type="ChEBI" id="CHEBI:58278"/>
        <dbReference type="ChEBI" id="CHEBI:58359"/>
        <dbReference type="ChEBI" id="CHEBI:58475"/>
        <dbReference type="ChEBI" id="CHEBI:58525"/>
        <dbReference type="EC" id="4.3.2.10"/>
    </reaction>
</comment>
<name>A0A7X2Z3Z5_9BACL</name>
<gene>
    <name evidence="11 14" type="primary">hisF</name>
    <name evidence="14" type="ORF">GNP95_19135</name>
    <name evidence="13" type="ORF">J15TS10_47130</name>
    <name evidence="15" type="ORF">QNH46_00790</name>
</gene>
<evidence type="ECO:0000256" key="5">
    <source>
        <dbReference type="ARBA" id="ARBA00022490"/>
    </source>
</evidence>
<sequence>MLAKRIIPCLDVKDGRVVKGVNFVNLRDAGDPVELAALYDREGADELVFLDISASNEGRATMVEVVKQTAGEISIPFTVGGGISQVEDMKRILRAGADKIGINTAAVLNPDLISDGAKRFGSQCIVVAIDAKYNEELKDWEVYTHGGRKATGMSAVQWALEAESRGAGEILLTSMDADGTKDGFDLSLTKAISRAAGIPVIASGGAGKVSHFYDVFTEGEADAALAATIFHYKEIAIPDLKKDLISRGVEIR</sequence>
<dbReference type="NCBIfam" id="TIGR00735">
    <property type="entry name" value="hisF"/>
    <property type="match status" value="1"/>
</dbReference>
<dbReference type="InterPro" id="IPR050064">
    <property type="entry name" value="IGPS_HisA/HisF"/>
</dbReference>
<evidence type="ECO:0000256" key="11">
    <source>
        <dbReference type="HAMAP-Rule" id="MF_01013"/>
    </source>
</evidence>
<dbReference type="PANTHER" id="PTHR21235:SF2">
    <property type="entry name" value="IMIDAZOLE GLYCEROL PHOSPHATE SYNTHASE HISHF"/>
    <property type="match status" value="1"/>
</dbReference>
<keyword evidence="8 11" id="KW-0456">Lyase</keyword>
<dbReference type="Proteomes" id="UP000681290">
    <property type="component" value="Unassembled WGS sequence"/>
</dbReference>
<dbReference type="CDD" id="cd04731">
    <property type="entry name" value="HisF"/>
    <property type="match status" value="1"/>
</dbReference>